<protein>
    <submittedName>
        <fullName evidence="2">RecT family recombinase</fullName>
    </submittedName>
</protein>
<proteinExistence type="predicted"/>
<dbReference type="RefSeq" id="WP_390274362.1">
    <property type="nucleotide sequence ID" value="NZ_JBHRSA010000056.1"/>
</dbReference>
<feature type="compositionally biased region" description="Polar residues" evidence="1">
    <location>
        <begin position="319"/>
        <end position="328"/>
    </location>
</feature>
<feature type="region of interest" description="Disordered" evidence="1">
    <location>
        <begin position="197"/>
        <end position="233"/>
    </location>
</feature>
<feature type="compositionally biased region" description="Polar residues" evidence="1">
    <location>
        <begin position="201"/>
        <end position="214"/>
    </location>
</feature>
<dbReference type="Pfam" id="PF03837">
    <property type="entry name" value="RecT"/>
    <property type="match status" value="1"/>
</dbReference>
<evidence type="ECO:0000256" key="1">
    <source>
        <dbReference type="SAM" id="MobiDB-lite"/>
    </source>
</evidence>
<name>A0ABV7CZ62_9BACI</name>
<accession>A0ABV7CZ62</accession>
<dbReference type="InterPro" id="IPR018330">
    <property type="entry name" value="RecT_fam"/>
</dbReference>
<comment type="caution">
    <text evidence="2">The sequence shown here is derived from an EMBL/GenBank/DDBJ whole genome shotgun (WGS) entry which is preliminary data.</text>
</comment>
<evidence type="ECO:0000313" key="2">
    <source>
        <dbReference type="EMBL" id="MFC3041588.1"/>
    </source>
</evidence>
<reference evidence="3" key="1">
    <citation type="journal article" date="2019" name="Int. J. Syst. Evol. Microbiol.">
        <title>The Global Catalogue of Microorganisms (GCM) 10K type strain sequencing project: providing services to taxonomists for standard genome sequencing and annotation.</title>
        <authorList>
            <consortium name="The Broad Institute Genomics Platform"/>
            <consortium name="The Broad Institute Genome Sequencing Center for Infectious Disease"/>
            <person name="Wu L."/>
            <person name="Ma J."/>
        </authorList>
    </citation>
    <scope>NUCLEOTIDE SEQUENCE [LARGE SCALE GENOMIC DNA]</scope>
    <source>
        <strain evidence="3">KCTC 13128</strain>
    </source>
</reference>
<dbReference type="Proteomes" id="UP001595279">
    <property type="component" value="Unassembled WGS sequence"/>
</dbReference>
<evidence type="ECO:0000313" key="3">
    <source>
        <dbReference type="Proteomes" id="UP001595279"/>
    </source>
</evidence>
<feature type="region of interest" description="Disordered" evidence="1">
    <location>
        <begin position="308"/>
        <end position="350"/>
    </location>
</feature>
<organism evidence="2 3">
    <name type="scientific">Virgibacillus xinjiangensis</name>
    <dbReference type="NCBI Taxonomy" id="393090"/>
    <lineage>
        <taxon>Bacteria</taxon>
        <taxon>Bacillati</taxon>
        <taxon>Bacillota</taxon>
        <taxon>Bacilli</taxon>
        <taxon>Bacillales</taxon>
        <taxon>Bacillaceae</taxon>
        <taxon>Virgibacillus</taxon>
    </lineage>
</organism>
<dbReference type="EMBL" id="JBHRSA010000056">
    <property type="protein sequence ID" value="MFC3041588.1"/>
    <property type="molecule type" value="Genomic_DNA"/>
</dbReference>
<feature type="compositionally biased region" description="Basic and acidic residues" evidence="1">
    <location>
        <begin position="217"/>
        <end position="233"/>
    </location>
</feature>
<keyword evidence="3" id="KW-1185">Reference proteome</keyword>
<sequence length="429" mass="48043">MGKAIQFTNNEKSLIWNRFIKPANGTQEEAEHFLEVCENFGLNPLLGDIVFQRYETKRGAKTQFITTRDGLLRVATRQPGYVGPPNANVVKEGDHFEFLPSEGTVRHQFGTKRGKILGAYAIMQHKTHHPVAVFVDFEEYFQANSGRQNSRYGNPNVWDTLPSAMIVKIAETFVLRRQFPLGGLHTQEEIGLDEDMPTEGAEQTSQNQQASVSPQPVKEDQQEATQPDEKTLTHEVAVKSFDIKTTSSEKKYGLLAVQSKESEKEFQVLVKDERLIESLKQVTEGEILELELYEENSFYFLQNYAETTPNQENDGENAEVSQTGQPSDQPEETAQESESERQEPSAQRESGNAYDVFIQNVIIGEKASEKFAKIAGVIDGKNQLILARGNVAVQKAERLEQGADASLILKKENGFLFLVDVVQPAEKAG</sequence>
<gene>
    <name evidence="2" type="ORF">ACFOGI_15180</name>
</gene>